<dbReference type="EMBL" id="JBHUFW010000012">
    <property type="protein sequence ID" value="MFD1864434.1"/>
    <property type="molecule type" value="Genomic_DNA"/>
</dbReference>
<gene>
    <name evidence="1" type="ORF">ACFSDB_16145</name>
</gene>
<dbReference type="Proteomes" id="UP001597273">
    <property type="component" value="Unassembled WGS sequence"/>
</dbReference>
<evidence type="ECO:0000313" key="1">
    <source>
        <dbReference type="EMBL" id="MFD1864434.1"/>
    </source>
</evidence>
<keyword evidence="2" id="KW-1185">Reference proteome</keyword>
<dbReference type="RefSeq" id="WP_204892790.1">
    <property type="nucleotide sequence ID" value="NZ_JBHUFW010000012.1"/>
</dbReference>
<sequence length="73" mass="8523">MEHQVTLIDYAERGTALYIQAEVFDAGQGERFREEVRFLGDLLYGDLVHPDKSPLTESCRLYVISYLKTHFNR</sequence>
<comment type="caution">
    <text evidence="1">The sequence shown here is derived from an EMBL/GenBank/DDBJ whole genome shotgun (WGS) entry which is preliminary data.</text>
</comment>
<protein>
    <submittedName>
        <fullName evidence="1">Uncharacterized protein</fullName>
    </submittedName>
</protein>
<accession>A0ABW4QLG7</accession>
<name>A0ABW4QLG7_9BACL</name>
<proteinExistence type="predicted"/>
<organism evidence="1 2">
    <name type="scientific">Planococcus chinensis</name>
    <dbReference type="NCBI Taxonomy" id="272917"/>
    <lineage>
        <taxon>Bacteria</taxon>
        <taxon>Bacillati</taxon>
        <taxon>Bacillota</taxon>
        <taxon>Bacilli</taxon>
        <taxon>Bacillales</taxon>
        <taxon>Caryophanaceae</taxon>
        <taxon>Planococcus</taxon>
    </lineage>
</organism>
<evidence type="ECO:0000313" key="2">
    <source>
        <dbReference type="Proteomes" id="UP001597273"/>
    </source>
</evidence>
<reference evidence="2" key="1">
    <citation type="journal article" date="2019" name="Int. J. Syst. Evol. Microbiol.">
        <title>The Global Catalogue of Microorganisms (GCM) 10K type strain sequencing project: providing services to taxonomists for standard genome sequencing and annotation.</title>
        <authorList>
            <consortium name="The Broad Institute Genomics Platform"/>
            <consortium name="The Broad Institute Genome Sequencing Center for Infectious Disease"/>
            <person name="Wu L."/>
            <person name="Ma J."/>
        </authorList>
    </citation>
    <scope>NUCLEOTIDE SEQUENCE [LARGE SCALE GENOMIC DNA]</scope>
    <source>
        <strain evidence="2">CGMCC 1.15475</strain>
    </source>
</reference>